<dbReference type="Pfam" id="PF00005">
    <property type="entry name" value="ABC_tran"/>
    <property type="match status" value="1"/>
</dbReference>
<dbReference type="CDD" id="cd03257">
    <property type="entry name" value="ABC_NikE_OppD_transporters"/>
    <property type="match status" value="1"/>
</dbReference>
<gene>
    <name evidence="10" type="ORF">DBZ36_04975</name>
</gene>
<dbReference type="InterPro" id="IPR013563">
    <property type="entry name" value="Oligopep_ABC_C"/>
</dbReference>
<keyword evidence="3" id="KW-0813">Transport</keyword>
<dbReference type="InterPro" id="IPR050388">
    <property type="entry name" value="ABC_Ni/Peptide_Import"/>
</dbReference>
<dbReference type="GO" id="GO:0015833">
    <property type="term" value="P:peptide transport"/>
    <property type="evidence" value="ECO:0007669"/>
    <property type="project" value="InterPro"/>
</dbReference>
<dbReference type="PANTHER" id="PTHR43297:SF4">
    <property type="entry name" value="PUTRESCINE EXPORT SYSTEM ATP-BINDING PROTEIN SAPD"/>
    <property type="match status" value="1"/>
</dbReference>
<reference evidence="10 11" key="1">
    <citation type="submission" date="2018-09" db="EMBL/GenBank/DDBJ databases">
        <authorList>
            <person name="Wang Z."/>
        </authorList>
    </citation>
    <scope>NUCLEOTIDE SEQUENCE [LARGE SCALE GENOMIC DNA]</scope>
    <source>
        <strain evidence="10 11">ALS 81</strain>
    </source>
</reference>
<dbReference type="GO" id="GO:0016887">
    <property type="term" value="F:ATP hydrolysis activity"/>
    <property type="evidence" value="ECO:0007669"/>
    <property type="project" value="InterPro"/>
</dbReference>
<keyword evidence="4" id="KW-1003">Cell membrane</keyword>
<dbReference type="EMBL" id="RAQO01000004">
    <property type="protein sequence ID" value="RKF19814.1"/>
    <property type="molecule type" value="Genomic_DNA"/>
</dbReference>
<dbReference type="PROSITE" id="PS50893">
    <property type="entry name" value="ABC_TRANSPORTER_2"/>
    <property type="match status" value="1"/>
</dbReference>
<evidence type="ECO:0000313" key="11">
    <source>
        <dbReference type="Proteomes" id="UP000286482"/>
    </source>
</evidence>
<protein>
    <submittedName>
        <fullName evidence="10">ATP-binding cassette domain-containing protein</fullName>
    </submittedName>
</protein>
<dbReference type="PANTHER" id="PTHR43297">
    <property type="entry name" value="OLIGOPEPTIDE TRANSPORT ATP-BINDING PROTEIN APPD"/>
    <property type="match status" value="1"/>
</dbReference>
<evidence type="ECO:0000256" key="5">
    <source>
        <dbReference type="ARBA" id="ARBA00022519"/>
    </source>
</evidence>
<proteinExistence type="inferred from homology"/>
<name>A0A420EGM3_9ALTE</name>
<comment type="similarity">
    <text evidence="2">Belongs to the ABC transporter superfamily.</text>
</comment>
<evidence type="ECO:0000256" key="6">
    <source>
        <dbReference type="ARBA" id="ARBA00022741"/>
    </source>
</evidence>
<dbReference type="RefSeq" id="WP_120353819.1">
    <property type="nucleotide sequence ID" value="NZ_RAQO01000004.1"/>
</dbReference>
<evidence type="ECO:0000313" key="10">
    <source>
        <dbReference type="EMBL" id="RKF19814.1"/>
    </source>
</evidence>
<evidence type="ECO:0000256" key="1">
    <source>
        <dbReference type="ARBA" id="ARBA00004417"/>
    </source>
</evidence>
<comment type="caution">
    <text evidence="10">The sequence shown here is derived from an EMBL/GenBank/DDBJ whole genome shotgun (WGS) entry which is preliminary data.</text>
</comment>
<keyword evidence="8" id="KW-0472">Membrane</keyword>
<keyword evidence="11" id="KW-1185">Reference proteome</keyword>
<evidence type="ECO:0000256" key="2">
    <source>
        <dbReference type="ARBA" id="ARBA00005417"/>
    </source>
</evidence>
<keyword evidence="6" id="KW-0547">Nucleotide-binding</keyword>
<keyword evidence="5" id="KW-0997">Cell inner membrane</keyword>
<comment type="subcellular location">
    <subcellularLocation>
        <location evidence="1">Cell inner membrane</location>
        <topology evidence="1">Peripheral membrane protein</topology>
    </subcellularLocation>
</comment>
<dbReference type="InterPro" id="IPR003593">
    <property type="entry name" value="AAA+_ATPase"/>
</dbReference>
<dbReference type="Pfam" id="PF08352">
    <property type="entry name" value="oligo_HPY"/>
    <property type="match status" value="1"/>
</dbReference>
<accession>A0A420EGM3</accession>
<dbReference type="InterPro" id="IPR027417">
    <property type="entry name" value="P-loop_NTPase"/>
</dbReference>
<keyword evidence="7 10" id="KW-0067">ATP-binding</keyword>
<dbReference type="GO" id="GO:0005524">
    <property type="term" value="F:ATP binding"/>
    <property type="evidence" value="ECO:0007669"/>
    <property type="project" value="UniProtKB-KW"/>
</dbReference>
<evidence type="ECO:0000256" key="7">
    <source>
        <dbReference type="ARBA" id="ARBA00022840"/>
    </source>
</evidence>
<dbReference type="OrthoDB" id="9784450at2"/>
<evidence type="ECO:0000259" key="9">
    <source>
        <dbReference type="PROSITE" id="PS50893"/>
    </source>
</evidence>
<evidence type="ECO:0000256" key="8">
    <source>
        <dbReference type="ARBA" id="ARBA00023136"/>
    </source>
</evidence>
<dbReference type="AlphaFoldDB" id="A0A420EGM3"/>
<sequence length="328" mass="36874">MPLLDIRNLTIEMDMAEGRVKAVDRVSLTINEGKVRGLIGESGSGKSLIGKAIVGISKPNWRITADRLRLGDIDLMNLSERERRRVMREDIAMIFQDPATCLDPSEEVGTQLEKSIPTDNFKGGFWRRFQWRKKQAQALLHKVGIKDHRHVMQSYPYELSQGVCQQVMIAMAIAGKPKLLIADEPSASMDPNTASQILKLLKRLNQTNNMTILLVSNDFATVRELAQDVSIIYCGQIVEVAQTKEIISRAFHPYTQALLDALPEQRRQSAAKTPMKNLAGSVPLLQHLPIGCRLGPRCPHAQKQCVEQPVLQKKRSHLFACHFPLKQE</sequence>
<dbReference type="NCBIfam" id="TIGR01727">
    <property type="entry name" value="oligo_HPY"/>
    <property type="match status" value="1"/>
</dbReference>
<organism evidence="10 11">
    <name type="scientific">Alginatibacterium sediminis</name>
    <dbReference type="NCBI Taxonomy" id="2164068"/>
    <lineage>
        <taxon>Bacteria</taxon>
        <taxon>Pseudomonadati</taxon>
        <taxon>Pseudomonadota</taxon>
        <taxon>Gammaproteobacteria</taxon>
        <taxon>Alteromonadales</taxon>
        <taxon>Alteromonadaceae</taxon>
        <taxon>Alginatibacterium</taxon>
    </lineage>
</organism>
<evidence type="ECO:0000256" key="4">
    <source>
        <dbReference type="ARBA" id="ARBA00022475"/>
    </source>
</evidence>
<dbReference type="SMART" id="SM00382">
    <property type="entry name" value="AAA"/>
    <property type="match status" value="1"/>
</dbReference>
<feature type="domain" description="ABC transporter" evidence="9">
    <location>
        <begin position="4"/>
        <end position="259"/>
    </location>
</feature>
<dbReference type="Gene3D" id="3.40.50.300">
    <property type="entry name" value="P-loop containing nucleotide triphosphate hydrolases"/>
    <property type="match status" value="1"/>
</dbReference>
<dbReference type="GO" id="GO:0005886">
    <property type="term" value="C:plasma membrane"/>
    <property type="evidence" value="ECO:0007669"/>
    <property type="project" value="UniProtKB-SubCell"/>
</dbReference>
<dbReference type="InterPro" id="IPR003439">
    <property type="entry name" value="ABC_transporter-like_ATP-bd"/>
</dbReference>
<dbReference type="SUPFAM" id="SSF52540">
    <property type="entry name" value="P-loop containing nucleoside triphosphate hydrolases"/>
    <property type="match status" value="1"/>
</dbReference>
<evidence type="ECO:0000256" key="3">
    <source>
        <dbReference type="ARBA" id="ARBA00022448"/>
    </source>
</evidence>
<dbReference type="Proteomes" id="UP000286482">
    <property type="component" value="Unassembled WGS sequence"/>
</dbReference>